<keyword evidence="2" id="KW-1185">Reference proteome</keyword>
<comment type="caution">
    <text evidence="1">The sequence shown here is derived from an EMBL/GenBank/DDBJ whole genome shotgun (WGS) entry which is preliminary data.</text>
</comment>
<dbReference type="EMBL" id="WNYA01000010">
    <property type="protein sequence ID" value="KAG8553278.1"/>
    <property type="molecule type" value="Genomic_DNA"/>
</dbReference>
<accession>A0AAV6ZZ62</accession>
<evidence type="ECO:0008006" key="3">
    <source>
        <dbReference type="Google" id="ProtNLM"/>
    </source>
</evidence>
<protein>
    <recommendedName>
        <fullName evidence="3">Secreted protein</fullName>
    </recommendedName>
</protein>
<evidence type="ECO:0000313" key="1">
    <source>
        <dbReference type="EMBL" id="KAG8553278.1"/>
    </source>
</evidence>
<name>A0AAV6ZZ62_ENGPU</name>
<proteinExistence type="predicted"/>
<reference evidence="1" key="1">
    <citation type="thesis" date="2020" institute="ProQuest LLC" country="789 East Eisenhower Parkway, Ann Arbor, MI, USA">
        <title>Comparative Genomics and Chromosome Evolution.</title>
        <authorList>
            <person name="Mudd A.B."/>
        </authorList>
    </citation>
    <scope>NUCLEOTIDE SEQUENCE</scope>
    <source>
        <strain evidence="1">237g6f4</strain>
        <tissue evidence="1">Blood</tissue>
    </source>
</reference>
<dbReference type="Proteomes" id="UP000824782">
    <property type="component" value="Unassembled WGS sequence"/>
</dbReference>
<gene>
    <name evidence="1" type="ORF">GDO81_003353</name>
</gene>
<organism evidence="1 2">
    <name type="scientific">Engystomops pustulosus</name>
    <name type="common">Tungara frog</name>
    <name type="synonym">Physalaemus pustulosus</name>
    <dbReference type="NCBI Taxonomy" id="76066"/>
    <lineage>
        <taxon>Eukaryota</taxon>
        <taxon>Metazoa</taxon>
        <taxon>Chordata</taxon>
        <taxon>Craniata</taxon>
        <taxon>Vertebrata</taxon>
        <taxon>Euteleostomi</taxon>
        <taxon>Amphibia</taxon>
        <taxon>Batrachia</taxon>
        <taxon>Anura</taxon>
        <taxon>Neobatrachia</taxon>
        <taxon>Hyloidea</taxon>
        <taxon>Leptodactylidae</taxon>
        <taxon>Leiuperinae</taxon>
        <taxon>Engystomops</taxon>
    </lineage>
</organism>
<dbReference type="AlphaFoldDB" id="A0AAV6ZZ62"/>
<evidence type="ECO:0000313" key="2">
    <source>
        <dbReference type="Proteomes" id="UP000824782"/>
    </source>
</evidence>
<sequence length="81" mass="8381">MPSAALPGWGFRSAGTCSPCCSSVVPNPPPVAPSLAYALPAGAPSTIPPPSCHWSRRTRRSVILPGEPLAQLPRLCGAFFP</sequence>